<evidence type="ECO:0000313" key="2">
    <source>
        <dbReference type="EMBL" id="VAW20612.1"/>
    </source>
</evidence>
<evidence type="ECO:0000256" key="1">
    <source>
        <dbReference type="SAM" id="MobiDB-lite"/>
    </source>
</evidence>
<reference evidence="2" key="1">
    <citation type="submission" date="2018-06" db="EMBL/GenBank/DDBJ databases">
        <authorList>
            <person name="Zhirakovskaya E."/>
        </authorList>
    </citation>
    <scope>NUCLEOTIDE SEQUENCE</scope>
</reference>
<feature type="compositionally biased region" description="Basic and acidic residues" evidence="1">
    <location>
        <begin position="40"/>
        <end position="50"/>
    </location>
</feature>
<dbReference type="AlphaFoldDB" id="A0A3B0U1Y3"/>
<gene>
    <name evidence="2" type="ORF">MNBD_ALPHA12-1050</name>
</gene>
<name>A0A3B0U1Y3_9ZZZZ</name>
<dbReference type="EMBL" id="UOEO01000143">
    <property type="protein sequence ID" value="VAW20612.1"/>
    <property type="molecule type" value="Genomic_DNA"/>
</dbReference>
<feature type="region of interest" description="Disordered" evidence="1">
    <location>
        <begin position="40"/>
        <end position="59"/>
    </location>
</feature>
<sequence>MLKENQNLHDTDASPLLVKARHLGFSKQEIEQLRNLYLLHPEEGENENRPKGKKTNSMT</sequence>
<accession>A0A3B0U1Y3</accession>
<protein>
    <submittedName>
        <fullName evidence="2">Uncharacterized protein</fullName>
    </submittedName>
</protein>
<proteinExistence type="predicted"/>
<organism evidence="2">
    <name type="scientific">hydrothermal vent metagenome</name>
    <dbReference type="NCBI Taxonomy" id="652676"/>
    <lineage>
        <taxon>unclassified sequences</taxon>
        <taxon>metagenomes</taxon>
        <taxon>ecological metagenomes</taxon>
    </lineage>
</organism>